<dbReference type="SUPFAM" id="SSF54975">
    <property type="entry name" value="Acylphosphatase/BLUF domain-like"/>
    <property type="match status" value="1"/>
</dbReference>
<evidence type="ECO:0000256" key="3">
    <source>
        <dbReference type="ARBA" id="ARBA00015991"/>
    </source>
</evidence>
<dbReference type="EMBL" id="MJMI01000079">
    <property type="protein sequence ID" value="OLQ94058.1"/>
    <property type="molecule type" value="Genomic_DNA"/>
</dbReference>
<comment type="caution">
    <text evidence="10">The sequence shown here is derived from an EMBL/GenBank/DDBJ whole genome shotgun (WGS) entry which is preliminary data.</text>
</comment>
<evidence type="ECO:0000256" key="4">
    <source>
        <dbReference type="ARBA" id="ARBA00047645"/>
    </source>
</evidence>
<dbReference type="Gene3D" id="3.30.70.100">
    <property type="match status" value="1"/>
</dbReference>
<name>A0A3N3DVZ7_9VIBR</name>
<evidence type="ECO:0000256" key="5">
    <source>
        <dbReference type="PROSITE-ProRule" id="PRU00520"/>
    </source>
</evidence>
<keyword evidence="5 6" id="KW-0378">Hydrolase</keyword>
<evidence type="ECO:0000256" key="6">
    <source>
        <dbReference type="RuleBase" id="RU000553"/>
    </source>
</evidence>
<dbReference type="PROSITE" id="PS00151">
    <property type="entry name" value="ACYLPHOSPHATASE_2"/>
    <property type="match status" value="1"/>
</dbReference>
<evidence type="ECO:0000256" key="2">
    <source>
        <dbReference type="ARBA" id="ARBA00012150"/>
    </source>
</evidence>
<reference evidence="10 12" key="2">
    <citation type="submission" date="2018-11" db="EMBL/GenBank/DDBJ databases">
        <title>Vibrio ponticus strain CAIM 1751 pathogenic for the snapper Lutjanus guttatus.</title>
        <authorList>
            <person name="Soto-Rodriguez S."/>
            <person name="Lozano-Olvera R."/>
            <person name="Gomez-Gil B."/>
        </authorList>
    </citation>
    <scope>NUCLEOTIDE SEQUENCE [LARGE SCALE GENOMIC DNA]</scope>
    <source>
        <strain evidence="10 12">CAIM 1751</strain>
    </source>
</reference>
<dbReference type="Proteomes" id="UP000278792">
    <property type="component" value="Unassembled WGS sequence"/>
</dbReference>
<feature type="active site" evidence="5">
    <location>
        <position position="38"/>
    </location>
</feature>
<dbReference type="InterPro" id="IPR036046">
    <property type="entry name" value="Acylphosphatase-like_dom_sf"/>
</dbReference>
<dbReference type="PROSITE" id="PS51160">
    <property type="entry name" value="ACYLPHOSPHATASE_3"/>
    <property type="match status" value="1"/>
</dbReference>
<dbReference type="EC" id="3.6.1.7" evidence="2 5"/>
<dbReference type="PANTHER" id="PTHR47268:SF4">
    <property type="entry name" value="ACYLPHOSPHATASE"/>
    <property type="match status" value="1"/>
</dbReference>
<reference evidence="9 11" key="1">
    <citation type="submission" date="2016-09" db="EMBL/GenBank/DDBJ databases">
        <title>Genomic Taxonomy of the Vibrionaceae.</title>
        <authorList>
            <person name="Gonzalez-Castillo A."/>
            <person name="Gomez-Gil B."/>
            <person name="Enciso-Ibarra K."/>
        </authorList>
    </citation>
    <scope>NUCLEOTIDE SEQUENCE [LARGE SCALE GENOMIC DNA]</scope>
    <source>
        <strain evidence="9 11">CAIM 1731</strain>
    </source>
</reference>
<sequence length="90" mass="10184">MAQRCVKFVVEGRVQGVGFRYQTAYFALKVGVTGYAKNLWDGDVEVMVCGNDAQLERMDEYLQDGPPSARVDNLSRESVDFKHFKGFDIL</sequence>
<dbReference type="RefSeq" id="WP_075648935.1">
    <property type="nucleotide sequence ID" value="NZ_AP019657.1"/>
</dbReference>
<evidence type="ECO:0000256" key="1">
    <source>
        <dbReference type="ARBA" id="ARBA00005614"/>
    </source>
</evidence>
<dbReference type="AlphaFoldDB" id="A0A3N3DVZ7"/>
<dbReference type="InterPro" id="IPR001792">
    <property type="entry name" value="Acylphosphatase-like_dom"/>
</dbReference>
<evidence type="ECO:0000313" key="12">
    <source>
        <dbReference type="Proteomes" id="UP000278792"/>
    </source>
</evidence>
<feature type="domain" description="Acylphosphatase-like" evidence="8">
    <location>
        <begin position="5"/>
        <end position="90"/>
    </location>
</feature>
<dbReference type="InterPro" id="IPR017968">
    <property type="entry name" value="Acylphosphatase_CS"/>
</dbReference>
<evidence type="ECO:0000313" key="10">
    <source>
        <dbReference type="EMBL" id="ROV58549.1"/>
    </source>
</evidence>
<accession>A0A3N3DVZ7</accession>
<comment type="catalytic activity">
    <reaction evidence="4 5 6">
        <text>an acyl phosphate + H2O = a carboxylate + phosphate + H(+)</text>
        <dbReference type="Rhea" id="RHEA:14965"/>
        <dbReference type="ChEBI" id="CHEBI:15377"/>
        <dbReference type="ChEBI" id="CHEBI:15378"/>
        <dbReference type="ChEBI" id="CHEBI:29067"/>
        <dbReference type="ChEBI" id="CHEBI:43474"/>
        <dbReference type="ChEBI" id="CHEBI:59918"/>
        <dbReference type="EC" id="3.6.1.7"/>
    </reaction>
</comment>
<dbReference type="OrthoDB" id="5295388at2"/>
<feature type="active site" evidence="5">
    <location>
        <position position="20"/>
    </location>
</feature>
<evidence type="ECO:0000313" key="11">
    <source>
        <dbReference type="Proteomes" id="UP000186206"/>
    </source>
</evidence>
<dbReference type="PROSITE" id="PS00150">
    <property type="entry name" value="ACYLPHOSPHATASE_1"/>
    <property type="match status" value="1"/>
</dbReference>
<dbReference type="EMBL" id="RKIK01000073">
    <property type="protein sequence ID" value="ROV58549.1"/>
    <property type="molecule type" value="Genomic_DNA"/>
</dbReference>
<dbReference type="NCBIfam" id="NF011000">
    <property type="entry name" value="PRK14426.1"/>
    <property type="match status" value="1"/>
</dbReference>
<dbReference type="Proteomes" id="UP000186206">
    <property type="component" value="Unassembled WGS sequence"/>
</dbReference>
<protein>
    <recommendedName>
        <fullName evidence="3 5">Acylphosphatase</fullName>
        <ecNumber evidence="2 5">3.6.1.7</ecNumber>
    </recommendedName>
</protein>
<gene>
    <name evidence="9" type="ORF">BIY21_09820</name>
    <name evidence="10" type="ORF">EGH82_17955</name>
</gene>
<organism evidence="10 12">
    <name type="scientific">Vibrio ponticus</name>
    <dbReference type="NCBI Taxonomy" id="265668"/>
    <lineage>
        <taxon>Bacteria</taxon>
        <taxon>Pseudomonadati</taxon>
        <taxon>Pseudomonadota</taxon>
        <taxon>Gammaproteobacteria</taxon>
        <taxon>Vibrionales</taxon>
        <taxon>Vibrionaceae</taxon>
        <taxon>Vibrio</taxon>
    </lineage>
</organism>
<evidence type="ECO:0000259" key="8">
    <source>
        <dbReference type="PROSITE" id="PS51160"/>
    </source>
</evidence>
<dbReference type="GO" id="GO:0003998">
    <property type="term" value="F:acylphosphatase activity"/>
    <property type="evidence" value="ECO:0007669"/>
    <property type="project" value="UniProtKB-EC"/>
</dbReference>
<evidence type="ECO:0000313" key="9">
    <source>
        <dbReference type="EMBL" id="OLQ94058.1"/>
    </source>
</evidence>
<evidence type="ECO:0000256" key="7">
    <source>
        <dbReference type="RuleBase" id="RU004168"/>
    </source>
</evidence>
<dbReference type="Pfam" id="PF00708">
    <property type="entry name" value="Acylphosphatase"/>
    <property type="match status" value="1"/>
</dbReference>
<dbReference type="PANTHER" id="PTHR47268">
    <property type="entry name" value="ACYLPHOSPHATASE"/>
    <property type="match status" value="1"/>
</dbReference>
<dbReference type="InterPro" id="IPR020456">
    <property type="entry name" value="Acylphosphatase"/>
</dbReference>
<proteinExistence type="inferred from homology"/>
<comment type="similarity">
    <text evidence="1 7">Belongs to the acylphosphatase family.</text>
</comment>
<keyword evidence="11" id="KW-1185">Reference proteome</keyword>